<organism evidence="7 8">
    <name type="scientific">Fulvimarina pelagi HTCC2506</name>
    <dbReference type="NCBI Taxonomy" id="314231"/>
    <lineage>
        <taxon>Bacteria</taxon>
        <taxon>Pseudomonadati</taxon>
        <taxon>Pseudomonadota</taxon>
        <taxon>Alphaproteobacteria</taxon>
        <taxon>Hyphomicrobiales</taxon>
        <taxon>Aurantimonadaceae</taxon>
        <taxon>Fulvimarina</taxon>
    </lineage>
</organism>
<comment type="similarity">
    <text evidence="1">Belongs to the transglycosylase Slt family.</text>
</comment>
<evidence type="ECO:0000256" key="1">
    <source>
        <dbReference type="ARBA" id="ARBA00007734"/>
    </source>
</evidence>
<evidence type="ECO:0000313" key="8">
    <source>
        <dbReference type="Proteomes" id="UP000004310"/>
    </source>
</evidence>
<feature type="chain" id="PRO_5004172578" evidence="5">
    <location>
        <begin position="27"/>
        <end position="735"/>
    </location>
</feature>
<feature type="domain" description="Transglycosylase SLT" evidence="6">
    <location>
        <begin position="578"/>
        <end position="681"/>
    </location>
</feature>
<gene>
    <name evidence="7" type="ORF">FP2506_00845</name>
</gene>
<dbReference type="CDD" id="cd13401">
    <property type="entry name" value="Slt70-like"/>
    <property type="match status" value="1"/>
</dbReference>
<evidence type="ECO:0000256" key="5">
    <source>
        <dbReference type="SAM" id="SignalP"/>
    </source>
</evidence>
<protein>
    <submittedName>
        <fullName evidence="7">Soluble lytic transglycosylase</fullName>
    </submittedName>
</protein>
<dbReference type="InterPro" id="IPR008258">
    <property type="entry name" value="Transglycosylase_SLT_dom_1"/>
</dbReference>
<dbReference type="SUPFAM" id="SSF48435">
    <property type="entry name" value="Bacterial muramidases"/>
    <property type="match status" value="1"/>
</dbReference>
<dbReference type="Proteomes" id="UP000004310">
    <property type="component" value="Unassembled WGS sequence"/>
</dbReference>
<feature type="signal peptide" evidence="5">
    <location>
        <begin position="1"/>
        <end position="26"/>
    </location>
</feature>
<dbReference type="HOGENOM" id="CLU_015184_1_0_5"/>
<evidence type="ECO:0000256" key="3">
    <source>
        <dbReference type="ARBA" id="ARBA00022729"/>
    </source>
</evidence>
<dbReference type="RefSeq" id="WP_007065319.1">
    <property type="nucleotide sequence ID" value="NZ_DS022272.1"/>
</dbReference>
<evidence type="ECO:0000313" key="7">
    <source>
        <dbReference type="EMBL" id="EAU41270.1"/>
    </source>
</evidence>
<feature type="region of interest" description="Disordered" evidence="4">
    <location>
        <begin position="24"/>
        <end position="63"/>
    </location>
</feature>
<dbReference type="Gene3D" id="1.25.20.10">
    <property type="entry name" value="Bacterial muramidases"/>
    <property type="match status" value="1"/>
</dbReference>
<dbReference type="PANTHER" id="PTHR37423:SF2">
    <property type="entry name" value="MEMBRANE-BOUND LYTIC MUREIN TRANSGLYCOSYLASE C"/>
    <property type="match status" value="1"/>
</dbReference>
<dbReference type="Gene3D" id="1.10.530.10">
    <property type="match status" value="1"/>
</dbReference>
<dbReference type="PANTHER" id="PTHR37423">
    <property type="entry name" value="SOLUBLE LYTIC MUREIN TRANSGLYCOSYLASE-RELATED"/>
    <property type="match status" value="1"/>
</dbReference>
<dbReference type="GO" id="GO:0016020">
    <property type="term" value="C:membrane"/>
    <property type="evidence" value="ECO:0007669"/>
    <property type="project" value="InterPro"/>
</dbReference>
<evidence type="ECO:0000256" key="2">
    <source>
        <dbReference type="ARBA" id="ARBA00009387"/>
    </source>
</evidence>
<dbReference type="Pfam" id="PF01464">
    <property type="entry name" value="SLT"/>
    <property type="match status" value="1"/>
</dbReference>
<keyword evidence="8" id="KW-1185">Reference proteome</keyword>
<name>Q0G2C8_9HYPH</name>
<sequence>MTLISWSPRLWLVASLVAASANSASSQTVPIPADRPGKTDRIVTGSTQAAASPPRGSNENIDPWRFGREVTAPANPLMNRAVAPSLPSSAGAFAASLAAGSARQGQLAPMRGELKEGLQALSDRDGTRARRIREGLRPGSLDRKILAWAIALSGQDDVPSYEIAAAASELSDWPGMTTLRENSEKALWREKQPPSQVLRAFAGSKPETPEGAMALARAYQESNQGGQARSVIQTLWHVEILDKGTERDVLSNFGSLLTRDDHRHRMAMLLYRDRIADADRVRNLAEATTLFRAWSAALRGERNAGTLLAQVPADQRATSYQLALAEHYRKHDRLQEAAQILLNSPRDPRVLINPDAWWNERRIVARDLLDAGNPRLAYQIAAGHSAQDDVERAEAEFHAGWIALRFLKDPGTAHRHFEKILSVSSKPISLGRGYYWLGRAAEAGGGGNASSYYNQAARHSTTFYGQLALAKLGRSPGQIAYPNPSNAERQRFSSREAVQAINRLEQIGSDWRADILYRDLARELDSPGELALLAVMAERRGNHNLSLTVGKLASYRGVDAPALAYPIGVIPANANISAAGKALAYSIARQESAFNPRARSGAGALGLLQLMPGTARGVAGRLGLPYSEARLLSDPGYNATLGARFLGEQIADFGGSYVLTFAAYNAGPRRAKEWIERFGDPRGKPLEEVIDWVERIPFGETRSYVQRILENYQIYKVRLGAPFSIEKDLRFGRNG</sequence>
<accession>Q0G2C8</accession>
<dbReference type="GO" id="GO:0008933">
    <property type="term" value="F:peptidoglycan lytic transglycosylase activity"/>
    <property type="evidence" value="ECO:0007669"/>
    <property type="project" value="InterPro"/>
</dbReference>
<dbReference type="SUPFAM" id="SSF53955">
    <property type="entry name" value="Lysozyme-like"/>
    <property type="match status" value="1"/>
</dbReference>
<comment type="similarity">
    <text evidence="2">Belongs to the virb1 family.</text>
</comment>
<feature type="compositionally biased region" description="Polar residues" evidence="4">
    <location>
        <begin position="44"/>
        <end position="60"/>
    </location>
</feature>
<dbReference type="PROSITE" id="PS00922">
    <property type="entry name" value="TRANSGLYCOSYLASE"/>
    <property type="match status" value="1"/>
</dbReference>
<dbReference type="InterPro" id="IPR023346">
    <property type="entry name" value="Lysozyme-like_dom_sf"/>
</dbReference>
<comment type="caution">
    <text evidence="7">The sequence shown here is derived from an EMBL/GenBank/DDBJ whole genome shotgun (WGS) entry which is preliminary data.</text>
</comment>
<dbReference type="InterPro" id="IPR000189">
    <property type="entry name" value="Transglyc_AS"/>
</dbReference>
<dbReference type="EMBL" id="AATP01000003">
    <property type="protein sequence ID" value="EAU41270.1"/>
    <property type="molecule type" value="Genomic_DNA"/>
</dbReference>
<reference evidence="7 8" key="1">
    <citation type="journal article" date="2010" name="J. Bacteriol.">
        <title>Genome sequence of Fulvimarina pelagi HTCC2506T, a Mn(II)-oxidizing alphaproteobacterium possessing an aerobic anoxygenic photosynthetic gene cluster and Xanthorhodopsin.</title>
        <authorList>
            <person name="Kang I."/>
            <person name="Oh H.M."/>
            <person name="Lim S.I."/>
            <person name="Ferriera S."/>
            <person name="Giovannoni S.J."/>
            <person name="Cho J.C."/>
        </authorList>
    </citation>
    <scope>NUCLEOTIDE SEQUENCE [LARGE SCALE GENOMIC DNA]</scope>
    <source>
        <strain evidence="7 8">HTCC2506</strain>
    </source>
</reference>
<keyword evidence="3 5" id="KW-0732">Signal</keyword>
<evidence type="ECO:0000256" key="4">
    <source>
        <dbReference type="SAM" id="MobiDB-lite"/>
    </source>
</evidence>
<proteinExistence type="inferred from homology"/>
<dbReference type="STRING" id="217511.GCA_001463845_02107"/>
<dbReference type="GO" id="GO:0042597">
    <property type="term" value="C:periplasmic space"/>
    <property type="evidence" value="ECO:0007669"/>
    <property type="project" value="InterPro"/>
</dbReference>
<dbReference type="AlphaFoldDB" id="Q0G2C8"/>
<dbReference type="GO" id="GO:0000270">
    <property type="term" value="P:peptidoglycan metabolic process"/>
    <property type="evidence" value="ECO:0007669"/>
    <property type="project" value="InterPro"/>
</dbReference>
<dbReference type="eggNOG" id="COG0741">
    <property type="taxonomic scope" value="Bacteria"/>
</dbReference>
<dbReference type="InterPro" id="IPR008939">
    <property type="entry name" value="Lytic_TGlycosylase_superhlx_U"/>
</dbReference>
<evidence type="ECO:0000259" key="6">
    <source>
        <dbReference type="Pfam" id="PF01464"/>
    </source>
</evidence>
<dbReference type="GO" id="GO:0004553">
    <property type="term" value="F:hydrolase activity, hydrolyzing O-glycosyl compounds"/>
    <property type="evidence" value="ECO:0007669"/>
    <property type="project" value="InterPro"/>
</dbReference>